<dbReference type="GO" id="GO:0005762">
    <property type="term" value="C:mitochondrial large ribosomal subunit"/>
    <property type="evidence" value="ECO:0007669"/>
    <property type="project" value="TreeGrafter"/>
</dbReference>
<dbReference type="PANTHER" id="PTHR14413:SF16">
    <property type="entry name" value="LARGE RIBOSOMAL SUBUNIT PROTEIN BL17M"/>
    <property type="match status" value="1"/>
</dbReference>
<evidence type="ECO:0000256" key="1">
    <source>
        <dbReference type="ARBA" id="ARBA00008777"/>
    </source>
</evidence>
<reference evidence="5" key="1">
    <citation type="submission" date="2019-01" db="EMBL/GenBank/DDBJ databases">
        <title>Draft genome sequences of three monokaryotic isolates of the white-rot basidiomycete fungus Dichomitus squalens.</title>
        <authorList>
            <consortium name="DOE Joint Genome Institute"/>
            <person name="Lopez S.C."/>
            <person name="Andreopoulos B."/>
            <person name="Pangilinan J."/>
            <person name="Lipzen A."/>
            <person name="Riley R."/>
            <person name="Ahrendt S."/>
            <person name="Ng V."/>
            <person name="Barry K."/>
            <person name="Daum C."/>
            <person name="Grigoriev I.V."/>
            <person name="Hilden K.S."/>
            <person name="Makela M.R."/>
            <person name="de Vries R.P."/>
        </authorList>
    </citation>
    <scope>NUCLEOTIDE SEQUENCE [LARGE SCALE GENOMIC DNA]</scope>
    <source>
        <strain evidence="5">OM18370.1</strain>
    </source>
</reference>
<dbReference type="InterPro" id="IPR047859">
    <property type="entry name" value="Ribosomal_bL17_CS"/>
</dbReference>
<dbReference type="Pfam" id="PF01196">
    <property type="entry name" value="Ribosomal_L17"/>
    <property type="match status" value="1"/>
</dbReference>
<dbReference type="Gene3D" id="3.90.1030.10">
    <property type="entry name" value="Ribosomal protein L17"/>
    <property type="match status" value="1"/>
</dbReference>
<dbReference type="EMBL" id="ML143388">
    <property type="protein sequence ID" value="TBU34530.1"/>
    <property type="molecule type" value="Genomic_DNA"/>
</dbReference>
<dbReference type="Proteomes" id="UP000292957">
    <property type="component" value="Unassembled WGS sequence"/>
</dbReference>
<proteinExistence type="inferred from homology"/>
<dbReference type="OrthoDB" id="275000at2759"/>
<evidence type="ECO:0000256" key="3">
    <source>
        <dbReference type="ARBA" id="ARBA00023274"/>
    </source>
</evidence>
<evidence type="ECO:0000256" key="4">
    <source>
        <dbReference type="RuleBase" id="RU000660"/>
    </source>
</evidence>
<dbReference type="OMA" id="WQWFTRR"/>
<evidence type="ECO:0000256" key="2">
    <source>
        <dbReference type="ARBA" id="ARBA00022980"/>
    </source>
</evidence>
<keyword evidence="2 4" id="KW-0689">Ribosomal protein</keyword>
<protein>
    <submittedName>
        <fullName evidence="5">Mitochondrial ribosomal protein L17</fullName>
    </submittedName>
</protein>
<organism evidence="5">
    <name type="scientific">Dichomitus squalens</name>
    <dbReference type="NCBI Taxonomy" id="114155"/>
    <lineage>
        <taxon>Eukaryota</taxon>
        <taxon>Fungi</taxon>
        <taxon>Dikarya</taxon>
        <taxon>Basidiomycota</taxon>
        <taxon>Agaricomycotina</taxon>
        <taxon>Agaricomycetes</taxon>
        <taxon>Polyporales</taxon>
        <taxon>Polyporaceae</taxon>
        <taxon>Dichomitus</taxon>
    </lineage>
</organism>
<accession>A0A4Q9N1Z5</accession>
<dbReference type="NCBIfam" id="TIGR00059">
    <property type="entry name" value="L17"/>
    <property type="match status" value="1"/>
</dbReference>
<evidence type="ECO:0000313" key="5">
    <source>
        <dbReference type="EMBL" id="TBU34530.1"/>
    </source>
</evidence>
<name>A0A4Q9N1Z5_9APHY</name>
<gene>
    <name evidence="5" type="ORF">BD311DRAFT_860998</name>
</gene>
<dbReference type="PROSITE" id="PS01167">
    <property type="entry name" value="RIBOSOMAL_L17"/>
    <property type="match status" value="1"/>
</dbReference>
<comment type="similarity">
    <text evidence="1 4">Belongs to the bacterial ribosomal protein bL17 family.</text>
</comment>
<keyword evidence="3 4" id="KW-0687">Ribonucleoprotein</keyword>
<dbReference type="GO" id="GO:0003735">
    <property type="term" value="F:structural constituent of ribosome"/>
    <property type="evidence" value="ECO:0007669"/>
    <property type="project" value="InterPro"/>
</dbReference>
<dbReference type="PANTHER" id="PTHR14413">
    <property type="entry name" value="RIBOSOMAL PROTEIN L17"/>
    <property type="match status" value="1"/>
</dbReference>
<dbReference type="InterPro" id="IPR036373">
    <property type="entry name" value="Ribosomal_bL17_sf"/>
</dbReference>
<dbReference type="SUPFAM" id="SSF64263">
    <property type="entry name" value="Prokaryotic ribosomal protein L17"/>
    <property type="match status" value="1"/>
</dbReference>
<sequence length="289" mass="32502">MKHGVAFRKFSRTSSHRMLMLRNLVTSLIQHEQIKTTLPKARDAARLAEKIITLGKKGDIPAFRKATGFLLDQSLVPKVFTDLATRYSDRPGGYTRIHKFGNRPGDNAPHAILELVDNPRDLRFAMTARAVGWELLGRKVEQQGVKGVVASGIPEVDEVIERERERGVDERGQLRTVTRKNLRKVLRYRGGEGVAELTKQAEDHVDTLLARPLALKEMIAAKQEQKDKRVKGATTFENLRLTAGQTVPGGLRSTLHLAQGELGKDRPGRWYFFGRKKLGVDNSPLWNQL</sequence>
<dbReference type="GO" id="GO:0006412">
    <property type="term" value="P:translation"/>
    <property type="evidence" value="ECO:0007669"/>
    <property type="project" value="InterPro"/>
</dbReference>
<dbReference type="InterPro" id="IPR000456">
    <property type="entry name" value="Ribosomal_bL17"/>
</dbReference>
<dbReference type="HAMAP" id="MF_01368">
    <property type="entry name" value="Ribosomal_bL17"/>
    <property type="match status" value="1"/>
</dbReference>
<dbReference type="AlphaFoldDB" id="A0A4Q9N1Z5"/>